<accession>A0A3B1C342</accession>
<dbReference type="InterPro" id="IPR041829">
    <property type="entry name" value="SoxB_N"/>
</dbReference>
<dbReference type="InterPro" id="IPR008334">
    <property type="entry name" value="5'-Nucleotdase_C"/>
</dbReference>
<sequence>MSINRREFMQVMGMAAAAGMLPGCDSKNTGKTGTAAKAPRDTYHVPKFGNVTLMHMTDCHAQLLPIYFREPSVNLGLGKALGQPPHLVGDKFLKHFGIQPNTLAAHAFTYLDYVEAAKTYGKVGGFAHLRTLIKRLRADLGADNSMLLDGGDTWQGSGTAYWTRGKDMVQACNLLGVDVMTGHWEFTYKDTEVMDNIREFNGDFISQNIFVKDDAAFDYKFADYAGFDEDSQRAFKPYTIKEMADGIRVAVIGQAFPYTPIANPSRFIPDWTFGINDKAMQTVVDELRAKEKPDVVVVLSHNGMDVDLKMASRVSGIDAIFGGHTHDGVPAPTVVNNKGGKTLVTNAGSNGKFLGVMQFDVRNGKVQGFNYKLLPVFSNLLEPDVEMANYIEGMRKPYIKTLQEELAVTDSLLYRRGNFNGTFDQVICDALREVGGAQISLSPGFRWGTSILPGQTITMENVMDQTAITYPETYVREMTGQTIKDILEDVGDNLFNLDPYKQQGGDMVRVGGLDYTIDPTKTISKRITDMRLDDGTLIDANKTYTVAGWATVGSKAPGKPIWDVVAEYLREEKVAKVSKLNTPKILNVKGNPGMA</sequence>
<dbReference type="PROSITE" id="PS51318">
    <property type="entry name" value="TAT"/>
    <property type="match status" value="1"/>
</dbReference>
<dbReference type="InterPro" id="IPR029052">
    <property type="entry name" value="Metallo-depent_PP-like"/>
</dbReference>
<dbReference type="EMBL" id="UOFZ01000097">
    <property type="protein sequence ID" value="VAX13095.1"/>
    <property type="molecule type" value="Genomic_DNA"/>
</dbReference>
<dbReference type="SUPFAM" id="SSF56300">
    <property type="entry name" value="Metallo-dependent phosphatases"/>
    <property type="match status" value="1"/>
</dbReference>
<gene>
    <name evidence="2" type="ORF">MNBD_GAMMA24-1902</name>
</gene>
<dbReference type="AlphaFoldDB" id="A0A3B1C342"/>
<evidence type="ECO:0000259" key="1">
    <source>
        <dbReference type="Pfam" id="PF02872"/>
    </source>
</evidence>
<reference evidence="2" key="1">
    <citation type="submission" date="2018-06" db="EMBL/GenBank/DDBJ databases">
        <authorList>
            <person name="Zhirakovskaya E."/>
        </authorList>
    </citation>
    <scope>NUCLEOTIDE SEQUENCE</scope>
</reference>
<dbReference type="InterPro" id="IPR036907">
    <property type="entry name" value="5'-Nucleotdase_C_sf"/>
</dbReference>
<dbReference type="InterPro" id="IPR006179">
    <property type="entry name" value="5_nucleotidase/apyrase"/>
</dbReference>
<dbReference type="PRINTS" id="PR01607">
    <property type="entry name" value="APYRASEFAMLY"/>
</dbReference>
<protein>
    <submittedName>
        <fullName evidence="2">Sulfur oxidation protein SoxB</fullName>
    </submittedName>
</protein>
<dbReference type="PANTHER" id="PTHR11575:SF42">
    <property type="entry name" value="SULFUR OXIDATION PROTEIN SOXB"/>
    <property type="match status" value="1"/>
</dbReference>
<dbReference type="InterPro" id="IPR006311">
    <property type="entry name" value="TAT_signal"/>
</dbReference>
<proteinExistence type="predicted"/>
<organism evidence="2">
    <name type="scientific">hydrothermal vent metagenome</name>
    <dbReference type="NCBI Taxonomy" id="652676"/>
    <lineage>
        <taxon>unclassified sequences</taxon>
        <taxon>metagenomes</taxon>
        <taxon>ecological metagenomes</taxon>
    </lineage>
</organism>
<dbReference type="GO" id="GO:0016787">
    <property type="term" value="F:hydrolase activity"/>
    <property type="evidence" value="ECO:0007669"/>
    <property type="project" value="InterPro"/>
</dbReference>
<dbReference type="CDD" id="cd07411">
    <property type="entry name" value="MPP_SoxB_N"/>
    <property type="match status" value="1"/>
</dbReference>
<dbReference type="GO" id="GO:0009166">
    <property type="term" value="P:nucleotide catabolic process"/>
    <property type="evidence" value="ECO:0007669"/>
    <property type="project" value="InterPro"/>
</dbReference>
<dbReference type="Gene3D" id="3.60.21.10">
    <property type="match status" value="1"/>
</dbReference>
<dbReference type="Pfam" id="PF02872">
    <property type="entry name" value="5_nucleotid_C"/>
    <property type="match status" value="1"/>
</dbReference>
<dbReference type="PANTHER" id="PTHR11575">
    <property type="entry name" value="5'-NUCLEOTIDASE-RELATED"/>
    <property type="match status" value="1"/>
</dbReference>
<dbReference type="NCBIfam" id="TIGR04486">
    <property type="entry name" value="thiosulf_SoxB"/>
    <property type="match status" value="1"/>
</dbReference>
<dbReference type="GO" id="GO:0030288">
    <property type="term" value="C:outer membrane-bounded periplasmic space"/>
    <property type="evidence" value="ECO:0007669"/>
    <property type="project" value="TreeGrafter"/>
</dbReference>
<feature type="domain" description="5'-Nucleotidase C-terminal" evidence="1">
    <location>
        <begin position="421"/>
        <end position="553"/>
    </location>
</feature>
<dbReference type="Gene3D" id="6.10.140.570">
    <property type="match status" value="1"/>
</dbReference>
<name>A0A3B1C342_9ZZZZ</name>
<evidence type="ECO:0000313" key="2">
    <source>
        <dbReference type="EMBL" id="VAX13095.1"/>
    </source>
</evidence>
<dbReference type="Gene3D" id="3.90.780.10">
    <property type="entry name" value="5'-Nucleotidase, C-terminal domain"/>
    <property type="match status" value="1"/>
</dbReference>
<dbReference type="InterPro" id="IPR030998">
    <property type="entry name" value="Thiosulf_SoxB"/>
</dbReference>
<dbReference type="SUPFAM" id="SSF55816">
    <property type="entry name" value="5'-nucleotidase (syn. UDP-sugar hydrolase), C-terminal domain"/>
    <property type="match status" value="1"/>
</dbReference>